<sequence length="55" mass="6141">MVPGIMEFMTTRPYISDWNEHYLGMGGNKLGYALMRKALQPSEAAFAVFVSLSGR</sequence>
<dbReference type="AlphaFoldDB" id="K1TKH3"/>
<reference evidence="1" key="1">
    <citation type="journal article" date="2013" name="Environ. Microbiol.">
        <title>Microbiota from the distal guts of lean and obese adolescents exhibit partial functional redundancy besides clear differences in community structure.</title>
        <authorList>
            <person name="Ferrer M."/>
            <person name="Ruiz A."/>
            <person name="Lanza F."/>
            <person name="Haange S.B."/>
            <person name="Oberbach A."/>
            <person name="Till H."/>
            <person name="Bargiela R."/>
            <person name="Campoy C."/>
            <person name="Segura M.T."/>
            <person name="Richter M."/>
            <person name="von Bergen M."/>
            <person name="Seifert J."/>
            <person name="Suarez A."/>
        </authorList>
    </citation>
    <scope>NUCLEOTIDE SEQUENCE</scope>
</reference>
<comment type="caution">
    <text evidence="1">The sequence shown here is derived from an EMBL/GenBank/DDBJ whole genome shotgun (WGS) entry which is preliminary data.</text>
</comment>
<evidence type="ECO:0000313" key="1">
    <source>
        <dbReference type="EMBL" id="EKC70258.1"/>
    </source>
</evidence>
<protein>
    <submittedName>
        <fullName evidence="1">Uncharacterized protein</fullName>
    </submittedName>
</protein>
<gene>
    <name evidence="1" type="ORF">LEA_07876</name>
</gene>
<organism evidence="1">
    <name type="scientific">human gut metagenome</name>
    <dbReference type="NCBI Taxonomy" id="408170"/>
    <lineage>
        <taxon>unclassified sequences</taxon>
        <taxon>metagenomes</taxon>
        <taxon>organismal metagenomes</taxon>
    </lineage>
</organism>
<name>K1TKH3_9ZZZZ</name>
<proteinExistence type="predicted"/>
<dbReference type="EMBL" id="AJWY01005208">
    <property type="protein sequence ID" value="EKC70258.1"/>
    <property type="molecule type" value="Genomic_DNA"/>
</dbReference>
<accession>K1TKH3</accession>